<dbReference type="Proteomes" id="UP001164539">
    <property type="component" value="Chromosome 2"/>
</dbReference>
<sequence length="357" mass="41157">MTKFSRFLQHLANQTRLSNCLKPPQNPTVQFQLCLCSEPETSLRITNESFSYLSLFARTLKSFSSSQTAQTKNKKPLSVLFDEVIRLREKAECESESDSNDELKIGLKELEKEVRHLKAESKNREKLNVNAKKKKTESVKAEERKDVKNLGLYTLFVDKYRAKEEKKAMLKEGEEPSVLKELSPDMEMFVRHLHKEGYFDKANFLPVDRKRLDLSCFNDSFSRNFTKFAAYQYGKDHQELAKWLSGSDLKNVAQFGCPSVARKNVFAAKELRDYFDIQEDTVCCKCVLRDSCQFANKRVWKGEDKNLNLAMVMRVITLYSLESVPPELDVPEEVNASVSRLLKEIINLSRATMAQSN</sequence>
<gene>
    <name evidence="1" type="ORF">OWV82_005185</name>
</gene>
<organism evidence="1 2">
    <name type="scientific">Melia azedarach</name>
    <name type="common">Chinaberry tree</name>
    <dbReference type="NCBI Taxonomy" id="155640"/>
    <lineage>
        <taxon>Eukaryota</taxon>
        <taxon>Viridiplantae</taxon>
        <taxon>Streptophyta</taxon>
        <taxon>Embryophyta</taxon>
        <taxon>Tracheophyta</taxon>
        <taxon>Spermatophyta</taxon>
        <taxon>Magnoliopsida</taxon>
        <taxon>eudicotyledons</taxon>
        <taxon>Gunneridae</taxon>
        <taxon>Pentapetalae</taxon>
        <taxon>rosids</taxon>
        <taxon>malvids</taxon>
        <taxon>Sapindales</taxon>
        <taxon>Meliaceae</taxon>
        <taxon>Melia</taxon>
    </lineage>
</organism>
<protein>
    <submittedName>
        <fullName evidence="1">Zinc finger protein VAR3, chloroplastic</fullName>
    </submittedName>
</protein>
<evidence type="ECO:0000313" key="2">
    <source>
        <dbReference type="Proteomes" id="UP001164539"/>
    </source>
</evidence>
<reference evidence="1 2" key="1">
    <citation type="journal article" date="2023" name="Science">
        <title>Complex scaffold remodeling in plant triterpene biosynthesis.</title>
        <authorList>
            <person name="De La Pena R."/>
            <person name="Hodgson H."/>
            <person name="Liu J.C."/>
            <person name="Stephenson M.J."/>
            <person name="Martin A.C."/>
            <person name="Owen C."/>
            <person name="Harkess A."/>
            <person name="Leebens-Mack J."/>
            <person name="Jimenez L.E."/>
            <person name="Osbourn A."/>
            <person name="Sattely E.S."/>
        </authorList>
    </citation>
    <scope>NUCLEOTIDE SEQUENCE [LARGE SCALE GENOMIC DNA]</scope>
    <source>
        <strain evidence="2">cv. JPN11</strain>
        <tissue evidence="1">Leaf</tissue>
    </source>
</reference>
<keyword evidence="2" id="KW-1185">Reference proteome</keyword>
<accession>A0ACC1YRV4</accession>
<proteinExistence type="predicted"/>
<name>A0ACC1YRV4_MELAZ</name>
<dbReference type="EMBL" id="CM051395">
    <property type="protein sequence ID" value="KAJ4726486.1"/>
    <property type="molecule type" value="Genomic_DNA"/>
</dbReference>
<comment type="caution">
    <text evidence="1">The sequence shown here is derived from an EMBL/GenBank/DDBJ whole genome shotgun (WGS) entry which is preliminary data.</text>
</comment>
<evidence type="ECO:0000313" key="1">
    <source>
        <dbReference type="EMBL" id="KAJ4726486.1"/>
    </source>
</evidence>